<dbReference type="Pfam" id="PF00392">
    <property type="entry name" value="GntR"/>
    <property type="match status" value="1"/>
</dbReference>
<dbReference type="Pfam" id="PF07729">
    <property type="entry name" value="FCD"/>
    <property type="match status" value="1"/>
</dbReference>
<name>A0A8J3DFM4_9BACT</name>
<proteinExistence type="predicted"/>
<keyword evidence="6" id="KW-1185">Reference proteome</keyword>
<dbReference type="InterPro" id="IPR011711">
    <property type="entry name" value="GntR_C"/>
</dbReference>
<dbReference type="SUPFAM" id="SSF46785">
    <property type="entry name" value="Winged helix' DNA-binding domain"/>
    <property type="match status" value="1"/>
</dbReference>
<dbReference type="SMART" id="SM00895">
    <property type="entry name" value="FCD"/>
    <property type="match status" value="1"/>
</dbReference>
<dbReference type="EMBL" id="BMXF01000007">
    <property type="protein sequence ID" value="GHB86946.1"/>
    <property type="molecule type" value="Genomic_DNA"/>
</dbReference>
<protein>
    <submittedName>
        <fullName evidence="5">GntR family transcriptional regulator</fullName>
    </submittedName>
</protein>
<reference evidence="5 6" key="1">
    <citation type="journal article" date="2014" name="Int. J. Syst. Evol. Microbiol.">
        <title>Complete genome sequence of Corynebacterium casei LMG S-19264T (=DSM 44701T), isolated from a smear-ripened cheese.</title>
        <authorList>
            <consortium name="US DOE Joint Genome Institute (JGI-PGF)"/>
            <person name="Walter F."/>
            <person name="Albersmeier A."/>
            <person name="Kalinowski J."/>
            <person name="Ruckert C."/>
        </authorList>
    </citation>
    <scope>NUCLEOTIDE SEQUENCE [LARGE SCALE GENOMIC DNA]</scope>
    <source>
        <strain evidence="5 6">KCTC 12866</strain>
    </source>
</reference>
<evidence type="ECO:0000313" key="6">
    <source>
        <dbReference type="Proteomes" id="UP000598271"/>
    </source>
</evidence>
<accession>A0A8J3DFM4</accession>
<dbReference type="Gene3D" id="1.20.120.530">
    <property type="entry name" value="GntR ligand-binding domain-like"/>
    <property type="match status" value="1"/>
</dbReference>
<dbReference type="GO" id="GO:0003700">
    <property type="term" value="F:DNA-binding transcription factor activity"/>
    <property type="evidence" value="ECO:0007669"/>
    <property type="project" value="InterPro"/>
</dbReference>
<dbReference type="PRINTS" id="PR00035">
    <property type="entry name" value="HTHGNTR"/>
</dbReference>
<keyword evidence="1" id="KW-0805">Transcription regulation</keyword>
<dbReference type="Proteomes" id="UP000598271">
    <property type="component" value="Unassembled WGS sequence"/>
</dbReference>
<dbReference type="CDD" id="cd07377">
    <property type="entry name" value="WHTH_GntR"/>
    <property type="match status" value="1"/>
</dbReference>
<keyword evidence="3" id="KW-0804">Transcription</keyword>
<dbReference type="InterPro" id="IPR000524">
    <property type="entry name" value="Tscrpt_reg_HTH_GntR"/>
</dbReference>
<keyword evidence="2" id="KW-0238">DNA-binding</keyword>
<dbReference type="PANTHER" id="PTHR43537:SF44">
    <property type="entry name" value="GNTR FAMILY REGULATORY PROTEIN"/>
    <property type="match status" value="1"/>
</dbReference>
<dbReference type="SUPFAM" id="SSF48008">
    <property type="entry name" value="GntR ligand-binding domain-like"/>
    <property type="match status" value="1"/>
</dbReference>
<dbReference type="InterPro" id="IPR036390">
    <property type="entry name" value="WH_DNA-bd_sf"/>
</dbReference>
<evidence type="ECO:0000256" key="3">
    <source>
        <dbReference type="ARBA" id="ARBA00023163"/>
    </source>
</evidence>
<dbReference type="PROSITE" id="PS50949">
    <property type="entry name" value="HTH_GNTR"/>
    <property type="match status" value="1"/>
</dbReference>
<dbReference type="PANTHER" id="PTHR43537">
    <property type="entry name" value="TRANSCRIPTIONAL REGULATOR, GNTR FAMILY"/>
    <property type="match status" value="1"/>
</dbReference>
<gene>
    <name evidence="5" type="ORF">GCM10007390_48440</name>
</gene>
<sequence length="235" mass="27243">MNYSNIQSDLLEADSHSLVDKAETSILELFSENKYKVGDVIPKEMELAAQLGVSRTVVREAVSRLRMRGLLETRRKRGTVITNPDVMGLLEKNLYPGILDDATLRNIFELRMVLEIGMGDLIFERVTQNDIDELYAIVESEPTNAEEILFDVDQEVKFHGKLYQITGNYTLERFQQMLLPVFEYVHESGILRRPITNKRFVSHRGLVDVIQHGSPETFRNAMRNHFENHFQRIFK</sequence>
<dbReference type="SMART" id="SM00345">
    <property type="entry name" value="HTH_GNTR"/>
    <property type="match status" value="1"/>
</dbReference>
<evidence type="ECO:0000256" key="2">
    <source>
        <dbReference type="ARBA" id="ARBA00023125"/>
    </source>
</evidence>
<dbReference type="Gene3D" id="1.10.10.10">
    <property type="entry name" value="Winged helix-like DNA-binding domain superfamily/Winged helix DNA-binding domain"/>
    <property type="match status" value="1"/>
</dbReference>
<dbReference type="GO" id="GO:0003677">
    <property type="term" value="F:DNA binding"/>
    <property type="evidence" value="ECO:0007669"/>
    <property type="project" value="UniProtKB-KW"/>
</dbReference>
<organism evidence="5 6">
    <name type="scientific">Persicitalea jodogahamensis</name>
    <dbReference type="NCBI Taxonomy" id="402147"/>
    <lineage>
        <taxon>Bacteria</taxon>
        <taxon>Pseudomonadati</taxon>
        <taxon>Bacteroidota</taxon>
        <taxon>Cytophagia</taxon>
        <taxon>Cytophagales</taxon>
        <taxon>Spirosomataceae</taxon>
        <taxon>Persicitalea</taxon>
    </lineage>
</organism>
<dbReference type="AlphaFoldDB" id="A0A8J3DFM4"/>
<comment type="caution">
    <text evidence="5">The sequence shown here is derived from an EMBL/GenBank/DDBJ whole genome shotgun (WGS) entry which is preliminary data.</text>
</comment>
<evidence type="ECO:0000313" key="5">
    <source>
        <dbReference type="EMBL" id="GHB86946.1"/>
    </source>
</evidence>
<dbReference type="RefSeq" id="WP_189568438.1">
    <property type="nucleotide sequence ID" value="NZ_BMXF01000007.1"/>
</dbReference>
<evidence type="ECO:0000256" key="1">
    <source>
        <dbReference type="ARBA" id="ARBA00023015"/>
    </source>
</evidence>
<dbReference type="InterPro" id="IPR008920">
    <property type="entry name" value="TF_FadR/GntR_C"/>
</dbReference>
<evidence type="ECO:0000259" key="4">
    <source>
        <dbReference type="PROSITE" id="PS50949"/>
    </source>
</evidence>
<feature type="domain" description="HTH gntR-type" evidence="4">
    <location>
        <begin position="16"/>
        <end position="84"/>
    </location>
</feature>
<dbReference type="InterPro" id="IPR036388">
    <property type="entry name" value="WH-like_DNA-bd_sf"/>
</dbReference>